<evidence type="ECO:0000313" key="4">
    <source>
        <dbReference type="Proteomes" id="UP000076078"/>
    </source>
</evidence>
<dbReference type="InParanoid" id="A0A151Z8N9"/>
<evidence type="ECO:0000313" key="3">
    <source>
        <dbReference type="EMBL" id="KYQ90288.1"/>
    </source>
</evidence>
<keyword evidence="1" id="KW-0472">Membrane</keyword>
<protein>
    <recommendedName>
        <fullName evidence="5">Transmembrane protein</fullName>
    </recommendedName>
</protein>
<evidence type="ECO:0000256" key="2">
    <source>
        <dbReference type="SAM" id="SignalP"/>
    </source>
</evidence>
<dbReference type="InterPro" id="IPR011050">
    <property type="entry name" value="Pectin_lyase_fold/virulence"/>
</dbReference>
<feature type="chain" id="PRO_5007593049" description="Transmembrane protein" evidence="2">
    <location>
        <begin position="23"/>
        <end position="445"/>
    </location>
</feature>
<keyword evidence="4" id="KW-1185">Reference proteome</keyword>
<sequence>MKGFSLLFLLFLIEIFNSCINCQCIIYIRVDSVNSNITCGSSIEDPCPNVSTAFKACDYVNSKNPQNNTSMTFYFGSGVFVIPNDISFIPLILYSNQSISLNGVYGDTVFQFTDPTKHILTIMDSVDALPSDQSYFTMSNITIENQSISSTFIQVDTQITKSNIQLISCNFNNQSLTNSLFIFNSIRSPSEFQLSNCQFQNITIPSDTPIFSMNNIQFQFENSQFIHNQGSDKNQSSFIEVSKSQGIFEQCNFGYNLNYSTLVNVDVSSTITFSNTNFQWNYLSVGLLVSNSSTLNISNSEYQNNLGDFIQLQSTSTLQVNNLTIQDNIEFRLFTCNQSEIQVQGTNSIQLNSEGTLNDCINLCTIKTLNQLTDDFECPQKPIQQQETSNSESVDTSKSTSKDKKIIIITTTITLSIFLIIFVIGSYIYRKYHHDPIKDEYIEIN</sequence>
<organism evidence="3 4">
    <name type="scientific">Tieghemostelium lacteum</name>
    <name type="common">Slime mold</name>
    <name type="synonym">Dictyostelium lacteum</name>
    <dbReference type="NCBI Taxonomy" id="361077"/>
    <lineage>
        <taxon>Eukaryota</taxon>
        <taxon>Amoebozoa</taxon>
        <taxon>Evosea</taxon>
        <taxon>Eumycetozoa</taxon>
        <taxon>Dictyostelia</taxon>
        <taxon>Dictyosteliales</taxon>
        <taxon>Raperosteliaceae</taxon>
        <taxon>Tieghemostelium</taxon>
    </lineage>
</organism>
<dbReference type="Proteomes" id="UP000076078">
    <property type="component" value="Unassembled WGS sequence"/>
</dbReference>
<proteinExistence type="predicted"/>
<dbReference type="SUPFAM" id="SSF51126">
    <property type="entry name" value="Pectin lyase-like"/>
    <property type="match status" value="1"/>
</dbReference>
<feature type="transmembrane region" description="Helical" evidence="1">
    <location>
        <begin position="406"/>
        <end position="429"/>
    </location>
</feature>
<dbReference type="PANTHER" id="PTHR31318">
    <property type="entry name" value="EXPRESSED PROTEIN-RELATED"/>
    <property type="match status" value="1"/>
</dbReference>
<keyword evidence="1" id="KW-1133">Transmembrane helix</keyword>
<feature type="signal peptide" evidence="2">
    <location>
        <begin position="1"/>
        <end position="22"/>
    </location>
</feature>
<reference evidence="3 4" key="1">
    <citation type="submission" date="2015-12" db="EMBL/GenBank/DDBJ databases">
        <title>Dictyostelia acquired genes for synthesis and detection of signals that induce cell-type specialization by lateral gene transfer from prokaryotes.</title>
        <authorList>
            <person name="Gloeckner G."/>
            <person name="Schaap P."/>
        </authorList>
    </citation>
    <scope>NUCLEOTIDE SEQUENCE [LARGE SCALE GENOMIC DNA]</scope>
    <source>
        <strain evidence="3 4">TK</strain>
    </source>
</reference>
<keyword evidence="2" id="KW-0732">Signal</keyword>
<evidence type="ECO:0000256" key="1">
    <source>
        <dbReference type="SAM" id="Phobius"/>
    </source>
</evidence>
<comment type="caution">
    <text evidence="3">The sequence shown here is derived from an EMBL/GenBank/DDBJ whole genome shotgun (WGS) entry which is preliminary data.</text>
</comment>
<dbReference type="EMBL" id="LODT01000037">
    <property type="protein sequence ID" value="KYQ90288.1"/>
    <property type="molecule type" value="Genomic_DNA"/>
</dbReference>
<keyword evidence="1" id="KW-0812">Transmembrane</keyword>
<evidence type="ECO:0008006" key="5">
    <source>
        <dbReference type="Google" id="ProtNLM"/>
    </source>
</evidence>
<dbReference type="AlphaFoldDB" id="A0A151Z8N9"/>
<name>A0A151Z8N9_TIELA</name>
<dbReference type="PANTHER" id="PTHR31318:SF2">
    <property type="entry name" value="PECTIN LYASE-LIKE FAMILY PROTEIN-RELATED"/>
    <property type="match status" value="1"/>
</dbReference>
<gene>
    <name evidence="3" type="ORF">DLAC_08893</name>
</gene>
<accession>A0A151Z8N9</accession>